<comment type="caution">
    <text evidence="1">The sequence shown here is derived from an EMBL/GenBank/DDBJ whole genome shotgun (WGS) entry which is preliminary data.</text>
</comment>
<evidence type="ECO:0000313" key="2">
    <source>
        <dbReference type="Proteomes" id="UP000271010"/>
    </source>
</evidence>
<accession>A0A3M9MQR9</accession>
<reference evidence="1 2" key="1">
    <citation type="submission" date="2018-11" db="EMBL/GenBank/DDBJ databases">
        <title>Rufibacter latericius sp. nov., isolated from water in Baiyang Lake.</title>
        <authorList>
            <person name="Yang Y."/>
        </authorList>
    </citation>
    <scope>NUCLEOTIDE SEQUENCE [LARGE SCALE GENOMIC DNA]</scope>
    <source>
        <strain evidence="1 2">MCC P1</strain>
    </source>
</reference>
<protein>
    <submittedName>
        <fullName evidence="1">Uncharacterized protein</fullName>
    </submittedName>
</protein>
<dbReference type="EMBL" id="RJJE01000017">
    <property type="protein sequence ID" value="RNI27884.1"/>
    <property type="molecule type" value="Genomic_DNA"/>
</dbReference>
<gene>
    <name evidence="1" type="ORF">EFA69_17475</name>
</gene>
<dbReference type="AlphaFoldDB" id="A0A3M9MQR9"/>
<organism evidence="1 2">
    <name type="scientific">Rufibacter immobilis</name>
    <dbReference type="NCBI Taxonomy" id="1348778"/>
    <lineage>
        <taxon>Bacteria</taxon>
        <taxon>Pseudomonadati</taxon>
        <taxon>Bacteroidota</taxon>
        <taxon>Cytophagia</taxon>
        <taxon>Cytophagales</taxon>
        <taxon>Hymenobacteraceae</taxon>
        <taxon>Rufibacter</taxon>
    </lineage>
</organism>
<evidence type="ECO:0000313" key="1">
    <source>
        <dbReference type="EMBL" id="RNI27884.1"/>
    </source>
</evidence>
<dbReference type="Proteomes" id="UP000271010">
    <property type="component" value="Unassembled WGS sequence"/>
</dbReference>
<proteinExistence type="predicted"/>
<name>A0A3M9MQR9_9BACT</name>
<keyword evidence="2" id="KW-1185">Reference proteome</keyword>
<sequence>MLLLLMLTQAFSKALIVLDYEANKDFITKFLCINRQKPQLQCNGKCYLKKKLKKADQAENSPASKEQKQKQQDLTLYYQPLAASISLSLPLEARPLASPLEGTPAGAQITVFQPPKFTV</sequence>